<dbReference type="EMBL" id="POWF01000003">
    <property type="protein sequence ID" value="PNQ73317.1"/>
    <property type="molecule type" value="Genomic_DNA"/>
</dbReference>
<accession>A0A2K1DZ63</accession>
<keyword evidence="3" id="KW-1185">Reference proteome</keyword>
<evidence type="ECO:0000313" key="2">
    <source>
        <dbReference type="EMBL" id="PNQ73317.1"/>
    </source>
</evidence>
<proteinExistence type="predicted"/>
<evidence type="ECO:0000313" key="3">
    <source>
        <dbReference type="Proteomes" id="UP000236641"/>
    </source>
</evidence>
<dbReference type="AlphaFoldDB" id="A0A2K1DZ63"/>
<evidence type="ECO:0000256" key="1">
    <source>
        <dbReference type="SAM" id="SignalP"/>
    </source>
</evidence>
<comment type="caution">
    <text evidence="2">The sequence shown here is derived from an EMBL/GenBank/DDBJ whole genome shotgun (WGS) entry which is preliminary data.</text>
</comment>
<protein>
    <submittedName>
        <fullName evidence="2">Uncharacterized protein</fullName>
    </submittedName>
</protein>
<dbReference type="RefSeq" id="WP_103051841.1">
    <property type="nucleotide sequence ID" value="NZ_POWF01000003.1"/>
</dbReference>
<gene>
    <name evidence="2" type="ORF">C1T31_07300</name>
</gene>
<dbReference type="Proteomes" id="UP000236641">
    <property type="component" value="Unassembled WGS sequence"/>
</dbReference>
<organism evidence="2 3">
    <name type="scientific">Hanstruepera neustonica</name>
    <dbReference type="NCBI Taxonomy" id="1445657"/>
    <lineage>
        <taxon>Bacteria</taxon>
        <taxon>Pseudomonadati</taxon>
        <taxon>Bacteroidota</taxon>
        <taxon>Flavobacteriia</taxon>
        <taxon>Flavobacteriales</taxon>
        <taxon>Flavobacteriaceae</taxon>
        <taxon>Hanstruepera</taxon>
    </lineage>
</organism>
<reference evidence="2 3" key="1">
    <citation type="submission" date="2018-01" db="EMBL/GenBank/DDBJ databases">
        <title>The draft genome of Hanstruepera neustonica JCM19743.</title>
        <authorList>
            <person name="He R.-H."/>
            <person name="Du Z.-J."/>
        </authorList>
    </citation>
    <scope>NUCLEOTIDE SEQUENCE [LARGE SCALE GENOMIC DNA]</scope>
    <source>
        <strain evidence="2 3">JCM19743</strain>
    </source>
</reference>
<name>A0A2K1DZ63_9FLAO</name>
<sequence length="81" mass="9076">MKQFLFICMFAALSFSGLQAQSDSQVVTLEKKTERITKENVSNKAVDKVAAKKKDILNEKINLKLNGQEGLFLVADKRIVC</sequence>
<feature type="chain" id="PRO_5014357927" evidence="1">
    <location>
        <begin position="21"/>
        <end position="81"/>
    </location>
</feature>
<keyword evidence="1" id="KW-0732">Signal</keyword>
<feature type="signal peptide" evidence="1">
    <location>
        <begin position="1"/>
        <end position="20"/>
    </location>
</feature>